<organism evidence="3 4">
    <name type="scientific">Paracraurococcus lichenis</name>
    <dbReference type="NCBI Taxonomy" id="3064888"/>
    <lineage>
        <taxon>Bacteria</taxon>
        <taxon>Pseudomonadati</taxon>
        <taxon>Pseudomonadota</taxon>
        <taxon>Alphaproteobacteria</taxon>
        <taxon>Acetobacterales</taxon>
        <taxon>Roseomonadaceae</taxon>
        <taxon>Paracraurococcus</taxon>
    </lineage>
</organism>
<keyword evidence="4" id="KW-1185">Reference proteome</keyword>
<dbReference type="RefSeq" id="WP_305106160.1">
    <property type="nucleotide sequence ID" value="NZ_JAUTWS010000027.1"/>
</dbReference>
<evidence type="ECO:0000313" key="4">
    <source>
        <dbReference type="Proteomes" id="UP001243009"/>
    </source>
</evidence>
<evidence type="ECO:0000259" key="2">
    <source>
        <dbReference type="Pfam" id="PF14534"/>
    </source>
</evidence>
<name>A0ABT9E5N3_9PROT</name>
<protein>
    <submittedName>
        <fullName evidence="3">Nuclear transport factor 2 family protein</fullName>
    </submittedName>
</protein>
<evidence type="ECO:0000256" key="1">
    <source>
        <dbReference type="SAM" id="SignalP"/>
    </source>
</evidence>
<gene>
    <name evidence="3" type="ORF">Q7A36_23315</name>
</gene>
<dbReference type="InterPro" id="IPR027843">
    <property type="entry name" value="DUF4440"/>
</dbReference>
<dbReference type="EMBL" id="JAUTWS010000027">
    <property type="protein sequence ID" value="MDO9711300.1"/>
    <property type="molecule type" value="Genomic_DNA"/>
</dbReference>
<reference evidence="3 4" key="1">
    <citation type="submission" date="2023-08" db="EMBL/GenBank/DDBJ databases">
        <title>The draft genome sequence of Paracraurococcus sp. LOR1-02.</title>
        <authorList>
            <person name="Kingkaew E."/>
            <person name="Tanasupawat S."/>
        </authorList>
    </citation>
    <scope>NUCLEOTIDE SEQUENCE [LARGE SCALE GENOMIC DNA]</scope>
    <source>
        <strain evidence="3 4">LOR1-02</strain>
    </source>
</reference>
<feature type="chain" id="PRO_5046903283" evidence="1">
    <location>
        <begin position="28"/>
        <end position="150"/>
    </location>
</feature>
<dbReference type="Proteomes" id="UP001243009">
    <property type="component" value="Unassembled WGS sequence"/>
</dbReference>
<comment type="caution">
    <text evidence="3">The sequence shown here is derived from an EMBL/GenBank/DDBJ whole genome shotgun (WGS) entry which is preliminary data.</text>
</comment>
<feature type="signal peptide" evidence="1">
    <location>
        <begin position="1"/>
        <end position="27"/>
    </location>
</feature>
<feature type="domain" description="DUF4440" evidence="2">
    <location>
        <begin position="36"/>
        <end position="142"/>
    </location>
</feature>
<proteinExistence type="predicted"/>
<sequence>MTLSRRRLSLAATATCLAMLAPRLALAQGGDQAQVAQAVTALTKAMIEVDRGQLQALTHDALSYGHSAGRVENKAQFIAYLESRASAFRHIDLSDQTIAVTSDEAIVRHLFTAETVDPKGQVTPVRIGVLQVWTKDGGAWRLLARQAYRL</sequence>
<dbReference type="Pfam" id="PF14534">
    <property type="entry name" value="DUF4440"/>
    <property type="match status" value="1"/>
</dbReference>
<dbReference type="Gene3D" id="3.10.450.50">
    <property type="match status" value="1"/>
</dbReference>
<evidence type="ECO:0000313" key="3">
    <source>
        <dbReference type="EMBL" id="MDO9711300.1"/>
    </source>
</evidence>
<dbReference type="InterPro" id="IPR032710">
    <property type="entry name" value="NTF2-like_dom_sf"/>
</dbReference>
<keyword evidence="1" id="KW-0732">Signal</keyword>
<dbReference type="SUPFAM" id="SSF54427">
    <property type="entry name" value="NTF2-like"/>
    <property type="match status" value="1"/>
</dbReference>
<accession>A0ABT9E5N3</accession>